<feature type="transmembrane region" description="Helical" evidence="1">
    <location>
        <begin position="7"/>
        <end position="28"/>
    </location>
</feature>
<reference evidence="2 3" key="1">
    <citation type="submission" date="2019-06" db="EMBL/GenBank/DDBJ databases">
        <title>Whole genome shotgun sequence of Glutamicibacter uratoxydans NBRC 15515.</title>
        <authorList>
            <person name="Hosoyama A."/>
            <person name="Uohara A."/>
            <person name="Ohji S."/>
            <person name="Ichikawa N."/>
        </authorList>
    </citation>
    <scope>NUCLEOTIDE SEQUENCE [LARGE SCALE GENOMIC DNA]</scope>
    <source>
        <strain evidence="2 3">NBRC 15515</strain>
    </source>
</reference>
<evidence type="ECO:0000313" key="3">
    <source>
        <dbReference type="Proteomes" id="UP000316612"/>
    </source>
</evidence>
<proteinExistence type="predicted"/>
<gene>
    <name evidence="2" type="ORF">AUR04nite_13400</name>
</gene>
<dbReference type="EMBL" id="BJNY01000007">
    <property type="protein sequence ID" value="GED05808.1"/>
    <property type="molecule type" value="Genomic_DNA"/>
</dbReference>
<organism evidence="2 3">
    <name type="scientific">Glutamicibacter uratoxydans</name>
    <name type="common">Arthrobacter uratoxydans</name>
    <dbReference type="NCBI Taxonomy" id="43667"/>
    <lineage>
        <taxon>Bacteria</taxon>
        <taxon>Bacillati</taxon>
        <taxon>Actinomycetota</taxon>
        <taxon>Actinomycetes</taxon>
        <taxon>Micrococcales</taxon>
        <taxon>Micrococcaceae</taxon>
        <taxon>Glutamicibacter</taxon>
    </lineage>
</organism>
<keyword evidence="1" id="KW-1133">Transmembrane helix</keyword>
<dbReference type="AlphaFoldDB" id="A0A4Y4DR16"/>
<dbReference type="RefSeq" id="WP_141363257.1">
    <property type="nucleotide sequence ID" value="NZ_BAAAJL010000003.1"/>
</dbReference>
<keyword evidence="1" id="KW-0812">Transmembrane</keyword>
<sequence length="76" mass="8166">MPHKKRGGMGLVIGGALIAMLFLAFIYIVPHSGPTDTAPLWLGAIWAMLAMCWGFFRFVAGPSKLDHLHGGTDADL</sequence>
<name>A0A4Y4DR16_GLUUR</name>
<keyword evidence="1" id="KW-0472">Membrane</keyword>
<feature type="transmembrane region" description="Helical" evidence="1">
    <location>
        <begin position="40"/>
        <end position="60"/>
    </location>
</feature>
<keyword evidence="3" id="KW-1185">Reference proteome</keyword>
<evidence type="ECO:0000256" key="1">
    <source>
        <dbReference type="SAM" id="Phobius"/>
    </source>
</evidence>
<evidence type="ECO:0000313" key="2">
    <source>
        <dbReference type="EMBL" id="GED05808.1"/>
    </source>
</evidence>
<accession>A0A4Y4DR16</accession>
<protein>
    <submittedName>
        <fullName evidence="2">Uncharacterized protein</fullName>
    </submittedName>
</protein>
<comment type="caution">
    <text evidence="2">The sequence shown here is derived from an EMBL/GenBank/DDBJ whole genome shotgun (WGS) entry which is preliminary data.</text>
</comment>
<dbReference type="OrthoDB" id="4953399at2"/>
<dbReference type="Proteomes" id="UP000316612">
    <property type="component" value="Unassembled WGS sequence"/>
</dbReference>